<dbReference type="InterPro" id="IPR002646">
    <property type="entry name" value="PolA_pol_head_dom"/>
</dbReference>
<sequence>MATQVSFNSLFREKPIPVPSELEVNLTPKEDQLCTLLDECKQHLASKGQSVECRISGGWFYIPQLLGAQSNDIDIALSNIMGVSFAEQFVKFVKSKDLPVKTVATIARNPEQSKHLETARTTVLDTEIDFVNLRSESYADNSRIPTEIKLGTPLEDALRRDATINAMFYNVHTRSVEDLTEKVCMILHSICKLVEINLNLKGLDDLRNGIIRTPMTPFETFRDDPLRVLRCIRFASRFGFKLVEEVEESMQNVEIQAAIVSKISRERIGEELDKMMKGTINNISEEYGFTCVCEGRDPLHSIRLIASLDLYSSITAVPASISSTFTTSPASTSSALGAATILHAALSSSFSDMLSIPSLHPLLLSHVDRDKTLCPRLFLATLMMPYADVQYLTPKKKTRAPAVEVVIREGLKLGLQNHYADGVPAFFAAAEVLRGVEISNFEGPNERSRIGSLLRTKSVHNANTGSHWTSSILFTIIRELTTLWDASKDTFDVERAAPIVDRFNRFLQRVQELKLPDSIDDKPLLNGNEIVWLLGATRPGVWTGSVLSRVSEWALDHPEGTKDACAAWLKAEHEAGRIDIGNISAMSAKGHRAKKPKVTDAS</sequence>
<keyword evidence="2 4" id="KW-0808">Transferase</keyword>
<proteinExistence type="inferred from homology"/>
<dbReference type="Pfam" id="PF01743">
    <property type="entry name" value="PolyA_pol"/>
    <property type="match status" value="1"/>
</dbReference>
<dbReference type="EMBL" id="LNZH02000204">
    <property type="protein sequence ID" value="OCB86172.1"/>
    <property type="molecule type" value="Genomic_DNA"/>
</dbReference>
<evidence type="ECO:0000256" key="4">
    <source>
        <dbReference type="RuleBase" id="RU003953"/>
    </source>
</evidence>
<evidence type="ECO:0000313" key="6">
    <source>
        <dbReference type="EMBL" id="OCB86172.1"/>
    </source>
</evidence>
<dbReference type="SUPFAM" id="SSF81891">
    <property type="entry name" value="Poly A polymerase C-terminal region-like"/>
    <property type="match status" value="1"/>
</dbReference>
<organism evidence="6 7">
    <name type="scientific">Sanghuangporus baumii</name>
    <name type="common">Phellinus baumii</name>
    <dbReference type="NCBI Taxonomy" id="108892"/>
    <lineage>
        <taxon>Eukaryota</taxon>
        <taxon>Fungi</taxon>
        <taxon>Dikarya</taxon>
        <taxon>Basidiomycota</taxon>
        <taxon>Agaricomycotina</taxon>
        <taxon>Agaricomycetes</taxon>
        <taxon>Hymenochaetales</taxon>
        <taxon>Hymenochaetaceae</taxon>
        <taxon>Sanghuangporus</taxon>
    </lineage>
</organism>
<dbReference type="Proteomes" id="UP000757232">
    <property type="component" value="Unassembled WGS sequence"/>
</dbReference>
<dbReference type="OrthoDB" id="445712at2759"/>
<dbReference type="PANTHER" id="PTHR13734">
    <property type="entry name" value="TRNA-NUCLEOTIDYLTRANSFERASE"/>
    <property type="match status" value="1"/>
</dbReference>
<name>A0A9Q5HUD3_SANBA</name>
<comment type="similarity">
    <text evidence="1 4">Belongs to the tRNA nucleotidyltransferase/poly(A) polymerase family.</text>
</comment>
<accession>A0A9Q5HUD3</accession>
<dbReference type="SUPFAM" id="SSF81301">
    <property type="entry name" value="Nucleotidyltransferase"/>
    <property type="match status" value="1"/>
</dbReference>
<dbReference type="GO" id="GO:0001680">
    <property type="term" value="P:tRNA 3'-terminal CCA addition"/>
    <property type="evidence" value="ECO:0007669"/>
    <property type="project" value="UniProtKB-ARBA"/>
</dbReference>
<dbReference type="Gene3D" id="3.30.460.10">
    <property type="entry name" value="Beta Polymerase, domain 2"/>
    <property type="match status" value="1"/>
</dbReference>
<comment type="caution">
    <text evidence="6">The sequence shown here is derived from an EMBL/GenBank/DDBJ whole genome shotgun (WGS) entry which is preliminary data.</text>
</comment>
<dbReference type="PANTHER" id="PTHR13734:SF5">
    <property type="entry name" value="CCA TRNA NUCLEOTIDYLTRANSFERASE, MITOCHONDRIAL"/>
    <property type="match status" value="1"/>
</dbReference>
<protein>
    <recommendedName>
        <fullName evidence="5">Poly A polymerase head domain-containing protein</fullName>
    </recommendedName>
</protein>
<evidence type="ECO:0000313" key="7">
    <source>
        <dbReference type="Proteomes" id="UP000757232"/>
    </source>
</evidence>
<dbReference type="GO" id="GO:0003723">
    <property type="term" value="F:RNA binding"/>
    <property type="evidence" value="ECO:0007669"/>
    <property type="project" value="UniProtKB-KW"/>
</dbReference>
<dbReference type="InterPro" id="IPR043519">
    <property type="entry name" value="NT_sf"/>
</dbReference>
<reference evidence="6" key="1">
    <citation type="submission" date="2016-06" db="EMBL/GenBank/DDBJ databases">
        <title>Draft Genome sequence of the fungus Inonotus baumii.</title>
        <authorList>
            <person name="Zhu H."/>
            <person name="Lin W."/>
        </authorList>
    </citation>
    <scope>NUCLEOTIDE SEQUENCE</scope>
    <source>
        <strain evidence="6">821</strain>
    </source>
</reference>
<evidence type="ECO:0000256" key="2">
    <source>
        <dbReference type="ARBA" id="ARBA00022679"/>
    </source>
</evidence>
<dbReference type="AlphaFoldDB" id="A0A9Q5HUD3"/>
<keyword evidence="7" id="KW-1185">Reference proteome</keyword>
<dbReference type="GO" id="GO:0052929">
    <property type="term" value="F:ATP:3'-cytidine-cytidine-tRNA adenylyltransferase activity"/>
    <property type="evidence" value="ECO:0007669"/>
    <property type="project" value="TreeGrafter"/>
</dbReference>
<evidence type="ECO:0000256" key="3">
    <source>
        <dbReference type="ARBA" id="ARBA00022884"/>
    </source>
</evidence>
<evidence type="ECO:0000259" key="5">
    <source>
        <dbReference type="Pfam" id="PF01743"/>
    </source>
</evidence>
<dbReference type="Gene3D" id="1.10.3090.10">
    <property type="entry name" value="cca-adding enzyme, domain 2"/>
    <property type="match status" value="1"/>
</dbReference>
<keyword evidence="3 4" id="KW-0694">RNA-binding</keyword>
<dbReference type="GO" id="GO:0052927">
    <property type="term" value="F:CC tRNA cytidylyltransferase activity"/>
    <property type="evidence" value="ECO:0007669"/>
    <property type="project" value="TreeGrafter"/>
</dbReference>
<gene>
    <name evidence="6" type="ORF">A7U60_g6761</name>
</gene>
<feature type="domain" description="Poly A polymerase head" evidence="5">
    <location>
        <begin position="54"/>
        <end position="181"/>
    </location>
</feature>
<dbReference type="CDD" id="cd05398">
    <property type="entry name" value="NT_ClassII-CCAase"/>
    <property type="match status" value="1"/>
</dbReference>
<evidence type="ECO:0000256" key="1">
    <source>
        <dbReference type="ARBA" id="ARBA00007265"/>
    </source>
</evidence>